<dbReference type="CDD" id="cd12148">
    <property type="entry name" value="fungal_TF_MHR"/>
    <property type="match status" value="1"/>
</dbReference>
<dbReference type="InterPro" id="IPR053230">
    <property type="entry name" value="Trans_reg_galc"/>
</dbReference>
<dbReference type="PANTHER" id="PTHR47654:SF5">
    <property type="entry name" value="TRANSCRIPTION FACTOR DOMAIN-CONTAINING PROTEIN"/>
    <property type="match status" value="1"/>
</dbReference>
<dbReference type="InterPro" id="IPR001138">
    <property type="entry name" value="Zn2Cys6_DnaBD"/>
</dbReference>
<dbReference type="Gene3D" id="4.10.240.10">
    <property type="entry name" value="Zn(2)-C6 fungal-type DNA-binding domain"/>
    <property type="match status" value="1"/>
</dbReference>
<evidence type="ECO:0000256" key="2">
    <source>
        <dbReference type="ARBA" id="ARBA00023242"/>
    </source>
</evidence>
<keyword evidence="1" id="KW-0479">Metal-binding</keyword>
<evidence type="ECO:0000313" key="5">
    <source>
        <dbReference type="EMBL" id="RPA84028.1"/>
    </source>
</evidence>
<protein>
    <recommendedName>
        <fullName evidence="4">Zn(2)-C6 fungal-type domain-containing protein</fullName>
    </recommendedName>
</protein>
<proteinExistence type="predicted"/>
<dbReference type="SMART" id="SM00906">
    <property type="entry name" value="Fungal_trans"/>
    <property type="match status" value="1"/>
</dbReference>
<dbReference type="SUPFAM" id="SSF57701">
    <property type="entry name" value="Zn2/Cys6 DNA-binding domain"/>
    <property type="match status" value="1"/>
</dbReference>
<dbReference type="GO" id="GO:0008270">
    <property type="term" value="F:zinc ion binding"/>
    <property type="evidence" value="ECO:0007669"/>
    <property type="project" value="InterPro"/>
</dbReference>
<keyword evidence="6" id="KW-1185">Reference proteome</keyword>
<dbReference type="PANTHER" id="PTHR47654">
    <property type="entry name" value="ZN(II)2CYS6 TRANSCRIPTION FACTOR (EUROFUNG)-RELATED"/>
    <property type="match status" value="1"/>
</dbReference>
<organism evidence="5 6">
    <name type="scientific">Ascobolus immersus RN42</name>
    <dbReference type="NCBI Taxonomy" id="1160509"/>
    <lineage>
        <taxon>Eukaryota</taxon>
        <taxon>Fungi</taxon>
        <taxon>Dikarya</taxon>
        <taxon>Ascomycota</taxon>
        <taxon>Pezizomycotina</taxon>
        <taxon>Pezizomycetes</taxon>
        <taxon>Pezizales</taxon>
        <taxon>Ascobolaceae</taxon>
        <taxon>Ascobolus</taxon>
    </lineage>
</organism>
<dbReference type="Pfam" id="PF00172">
    <property type="entry name" value="Zn_clus"/>
    <property type="match status" value="1"/>
</dbReference>
<dbReference type="Pfam" id="PF04082">
    <property type="entry name" value="Fungal_trans"/>
    <property type="match status" value="1"/>
</dbReference>
<feature type="domain" description="Zn(2)-C6 fungal-type" evidence="4">
    <location>
        <begin position="46"/>
        <end position="80"/>
    </location>
</feature>
<feature type="region of interest" description="Disordered" evidence="3">
    <location>
        <begin position="1"/>
        <end position="46"/>
    </location>
</feature>
<gene>
    <name evidence="5" type="ORF">BJ508DRAFT_46970</name>
</gene>
<evidence type="ECO:0000313" key="6">
    <source>
        <dbReference type="Proteomes" id="UP000275078"/>
    </source>
</evidence>
<dbReference type="PROSITE" id="PS50048">
    <property type="entry name" value="ZN2_CY6_FUNGAL_2"/>
    <property type="match status" value="1"/>
</dbReference>
<dbReference type="EMBL" id="ML119661">
    <property type="protein sequence ID" value="RPA84028.1"/>
    <property type="molecule type" value="Genomic_DNA"/>
</dbReference>
<dbReference type="InterPro" id="IPR007219">
    <property type="entry name" value="XnlR_reg_dom"/>
</dbReference>
<accession>A0A3N4IH74</accession>
<dbReference type="SMART" id="SM00066">
    <property type="entry name" value="GAL4"/>
    <property type="match status" value="1"/>
</dbReference>
<evidence type="ECO:0000259" key="4">
    <source>
        <dbReference type="PROSITE" id="PS50048"/>
    </source>
</evidence>
<dbReference type="CDD" id="cd00067">
    <property type="entry name" value="GAL4"/>
    <property type="match status" value="1"/>
</dbReference>
<sequence length="767" mass="87357">MHDRQSESSSSRSPAASDKGGRRQVQIPRMESRTMGGSHRQRTPHACENCREKKAKCDGIRVSYRPVCGPCRDAGRNCEYGEGKREKARLRMEDLETKVQRYEQLLQEIKPLLDSSRQQTIQRAMDDPQALGQVEERSKAFGGSGSSFASVPTQSSAAMDEDVVMETDTPQQNIEHLVMDINTNSVNKPSGYMGRVSDESWLSKIMEDLSARPALQTPAYEPLLRNDDIRQQTLDVTTYYVDDQDTIDITTGNTVVVNGVPNKDVADNLVRIYFATVQPLFPIIEKRQFMRQYEEVYQYYFHRLNHYDKTFLAMLNLVFAIGQTYSDLINDWSPERNTHIEYFFRARVLGALDGGLVYKVGTMQQIQIMGLSGLYCLGTKQANRAWNATGLAIRLAQGLGLHLRNEAPSLDNVQKEMRTRVWYSLYYLETTLCLLTGRPLGIRDWDCSSPVPRPIHDEMSDSYPNMNEGQDHFFLANRMIAKIFAEVSTELYSPRNSFSTSRDVANNHRTMQRLEAMLDDWRDSLPEELRFLDQQDQLRDHVSQRMDLALLYYNVRILIHRPSVCMTDDGLSSEDSHVRSYRKKSSEDCVRCARQILRIMSVEPDINKRLSTIPWWCFLHYFTAASAILMSDIMYNASGGTELVPEIMAEARQGLEWLAKVSKRNLAGRRCCILLARILKLIAAEINYPESAINLDEAICASWNVVAGDDIMSGLDHPQTPNSYVVPPLDFLNRFQPSFSQEAAMQQGSFFAADWPSPWGGDLGPEH</sequence>
<name>A0A3N4IH74_ASCIM</name>
<dbReference type="GO" id="GO:0006351">
    <property type="term" value="P:DNA-templated transcription"/>
    <property type="evidence" value="ECO:0007669"/>
    <property type="project" value="InterPro"/>
</dbReference>
<keyword evidence="2" id="KW-0539">Nucleus</keyword>
<reference evidence="5 6" key="1">
    <citation type="journal article" date="2018" name="Nat. Ecol. Evol.">
        <title>Pezizomycetes genomes reveal the molecular basis of ectomycorrhizal truffle lifestyle.</title>
        <authorList>
            <person name="Murat C."/>
            <person name="Payen T."/>
            <person name="Noel B."/>
            <person name="Kuo A."/>
            <person name="Morin E."/>
            <person name="Chen J."/>
            <person name="Kohler A."/>
            <person name="Krizsan K."/>
            <person name="Balestrini R."/>
            <person name="Da Silva C."/>
            <person name="Montanini B."/>
            <person name="Hainaut M."/>
            <person name="Levati E."/>
            <person name="Barry K.W."/>
            <person name="Belfiori B."/>
            <person name="Cichocki N."/>
            <person name="Clum A."/>
            <person name="Dockter R.B."/>
            <person name="Fauchery L."/>
            <person name="Guy J."/>
            <person name="Iotti M."/>
            <person name="Le Tacon F."/>
            <person name="Lindquist E.A."/>
            <person name="Lipzen A."/>
            <person name="Malagnac F."/>
            <person name="Mello A."/>
            <person name="Molinier V."/>
            <person name="Miyauchi S."/>
            <person name="Poulain J."/>
            <person name="Riccioni C."/>
            <person name="Rubini A."/>
            <person name="Sitrit Y."/>
            <person name="Splivallo R."/>
            <person name="Traeger S."/>
            <person name="Wang M."/>
            <person name="Zifcakova L."/>
            <person name="Wipf D."/>
            <person name="Zambonelli A."/>
            <person name="Paolocci F."/>
            <person name="Nowrousian M."/>
            <person name="Ottonello S."/>
            <person name="Baldrian P."/>
            <person name="Spatafora J.W."/>
            <person name="Henrissat B."/>
            <person name="Nagy L.G."/>
            <person name="Aury J.M."/>
            <person name="Wincker P."/>
            <person name="Grigoriev I.V."/>
            <person name="Bonfante P."/>
            <person name="Martin F.M."/>
        </authorList>
    </citation>
    <scope>NUCLEOTIDE SEQUENCE [LARGE SCALE GENOMIC DNA]</scope>
    <source>
        <strain evidence="5 6">RN42</strain>
    </source>
</reference>
<dbReference type="GO" id="GO:0003677">
    <property type="term" value="F:DNA binding"/>
    <property type="evidence" value="ECO:0007669"/>
    <property type="project" value="InterPro"/>
</dbReference>
<evidence type="ECO:0000256" key="3">
    <source>
        <dbReference type="SAM" id="MobiDB-lite"/>
    </source>
</evidence>
<feature type="region of interest" description="Disordered" evidence="3">
    <location>
        <begin position="139"/>
        <end position="158"/>
    </location>
</feature>
<dbReference type="InterPro" id="IPR036864">
    <property type="entry name" value="Zn2-C6_fun-type_DNA-bd_sf"/>
</dbReference>
<dbReference type="STRING" id="1160509.A0A3N4IH74"/>
<dbReference type="PROSITE" id="PS00463">
    <property type="entry name" value="ZN2_CY6_FUNGAL_1"/>
    <property type="match status" value="1"/>
</dbReference>
<dbReference type="GO" id="GO:0000981">
    <property type="term" value="F:DNA-binding transcription factor activity, RNA polymerase II-specific"/>
    <property type="evidence" value="ECO:0007669"/>
    <property type="project" value="InterPro"/>
</dbReference>
<feature type="compositionally biased region" description="Low complexity" evidence="3">
    <location>
        <begin position="7"/>
        <end position="17"/>
    </location>
</feature>
<dbReference type="Proteomes" id="UP000275078">
    <property type="component" value="Unassembled WGS sequence"/>
</dbReference>
<dbReference type="OrthoDB" id="5296287at2759"/>
<dbReference type="AlphaFoldDB" id="A0A3N4IH74"/>
<evidence type="ECO:0000256" key="1">
    <source>
        <dbReference type="ARBA" id="ARBA00022723"/>
    </source>
</evidence>